<dbReference type="GO" id="GO:0008999">
    <property type="term" value="F:protein-N-terminal-alanine acetyltransferase activity"/>
    <property type="evidence" value="ECO:0007669"/>
    <property type="project" value="TreeGrafter"/>
</dbReference>
<dbReference type="PANTHER" id="PTHR43441">
    <property type="entry name" value="RIBOSOMAL-PROTEIN-SERINE ACETYLTRANSFERASE"/>
    <property type="match status" value="1"/>
</dbReference>
<name>A0A0M0G1T2_9BACI</name>
<reference evidence="3" key="1">
    <citation type="submission" date="2015-07" db="EMBL/GenBank/DDBJ databases">
        <title>Fjat-14235 jcm11544.</title>
        <authorList>
            <person name="Liu B."/>
            <person name="Wang J."/>
            <person name="Zhu Y."/>
            <person name="Liu G."/>
            <person name="Chen Q."/>
            <person name="Chen Z."/>
            <person name="Lan J."/>
            <person name="Che J."/>
            <person name="Ge C."/>
            <person name="Shi H."/>
            <person name="Pan Z."/>
            <person name="Liu X."/>
        </authorList>
    </citation>
    <scope>NUCLEOTIDE SEQUENCE [LARGE SCALE GENOMIC DNA]</scope>
    <source>
        <strain evidence="3">JCM 11544</strain>
    </source>
</reference>
<dbReference type="SUPFAM" id="SSF55729">
    <property type="entry name" value="Acyl-CoA N-acyltransferases (Nat)"/>
    <property type="match status" value="1"/>
</dbReference>
<accession>A0A0M0G1T2</accession>
<protein>
    <submittedName>
        <fullName evidence="2">Alanine acetyltransferase</fullName>
    </submittedName>
</protein>
<dbReference type="Proteomes" id="UP000037405">
    <property type="component" value="Unassembled WGS sequence"/>
</dbReference>
<gene>
    <name evidence="2" type="ORF">AF331_16315</name>
</gene>
<dbReference type="PANTHER" id="PTHR43441:SF12">
    <property type="entry name" value="RIBOSOMAL N-ACETYLTRANSFERASE YDAF-RELATED"/>
    <property type="match status" value="1"/>
</dbReference>
<dbReference type="RefSeq" id="WP_053429144.1">
    <property type="nucleotide sequence ID" value="NZ_JBNKIO010000005.1"/>
</dbReference>
<dbReference type="GO" id="GO:0005737">
    <property type="term" value="C:cytoplasm"/>
    <property type="evidence" value="ECO:0007669"/>
    <property type="project" value="TreeGrafter"/>
</dbReference>
<feature type="domain" description="N-acetyltransferase" evidence="1">
    <location>
        <begin position="24"/>
        <end position="173"/>
    </location>
</feature>
<dbReference type="InterPro" id="IPR016181">
    <property type="entry name" value="Acyl_CoA_acyltransferase"/>
</dbReference>
<dbReference type="Gene3D" id="3.40.630.30">
    <property type="match status" value="1"/>
</dbReference>
<dbReference type="STRING" id="189381.GCA_900166615_02121"/>
<organism evidence="2 3">
    <name type="scientific">Rossellomorea marisflavi</name>
    <dbReference type="NCBI Taxonomy" id="189381"/>
    <lineage>
        <taxon>Bacteria</taxon>
        <taxon>Bacillati</taxon>
        <taxon>Bacillota</taxon>
        <taxon>Bacilli</taxon>
        <taxon>Bacillales</taxon>
        <taxon>Bacillaceae</taxon>
        <taxon>Rossellomorea</taxon>
    </lineage>
</organism>
<keyword evidence="2" id="KW-0808">Transferase</keyword>
<evidence type="ECO:0000313" key="3">
    <source>
        <dbReference type="Proteomes" id="UP000037405"/>
    </source>
</evidence>
<evidence type="ECO:0000259" key="1">
    <source>
        <dbReference type="PROSITE" id="PS51186"/>
    </source>
</evidence>
<dbReference type="EMBL" id="LGUE01000005">
    <property type="protein sequence ID" value="KON83733.1"/>
    <property type="molecule type" value="Genomic_DNA"/>
</dbReference>
<dbReference type="AlphaFoldDB" id="A0A0M0G1T2"/>
<dbReference type="PROSITE" id="PS51186">
    <property type="entry name" value="GNAT"/>
    <property type="match status" value="1"/>
</dbReference>
<sequence>MFTFQVQPNLTLALLQPHHSQEIYNLVDTNRHHLKHWLGWVDGVQSPDIYRDSIIPAWLQQLAANDGFTAGIRHHGKLVGMINLHFINWKTRSTSIGYYLSEEAQGNGIMQACVTAILQHAFDDLNLNKVDIQCAEGNKRSRHIPERLGFKQEGISRDAEFINGHYNDIVTYSLLAKEWRATSK</sequence>
<dbReference type="InterPro" id="IPR051908">
    <property type="entry name" value="Ribosomal_N-acetyltransferase"/>
</dbReference>
<dbReference type="CDD" id="cd04301">
    <property type="entry name" value="NAT_SF"/>
    <property type="match status" value="1"/>
</dbReference>
<keyword evidence="3" id="KW-1185">Reference proteome</keyword>
<proteinExistence type="predicted"/>
<dbReference type="Pfam" id="PF13302">
    <property type="entry name" value="Acetyltransf_3"/>
    <property type="match status" value="1"/>
</dbReference>
<comment type="caution">
    <text evidence="2">The sequence shown here is derived from an EMBL/GenBank/DDBJ whole genome shotgun (WGS) entry which is preliminary data.</text>
</comment>
<dbReference type="OrthoDB" id="9784707at2"/>
<dbReference type="PATRIC" id="fig|189381.12.peg.4256"/>
<dbReference type="InterPro" id="IPR000182">
    <property type="entry name" value="GNAT_dom"/>
</dbReference>
<dbReference type="GO" id="GO:1990189">
    <property type="term" value="F:protein N-terminal-serine acetyltransferase activity"/>
    <property type="evidence" value="ECO:0007669"/>
    <property type="project" value="TreeGrafter"/>
</dbReference>
<evidence type="ECO:0000313" key="2">
    <source>
        <dbReference type="EMBL" id="KON83733.1"/>
    </source>
</evidence>